<organism evidence="1 2">
    <name type="scientific">Ceratopteris richardii</name>
    <name type="common">Triangle waterfern</name>
    <dbReference type="NCBI Taxonomy" id="49495"/>
    <lineage>
        <taxon>Eukaryota</taxon>
        <taxon>Viridiplantae</taxon>
        <taxon>Streptophyta</taxon>
        <taxon>Embryophyta</taxon>
        <taxon>Tracheophyta</taxon>
        <taxon>Polypodiopsida</taxon>
        <taxon>Polypodiidae</taxon>
        <taxon>Polypodiales</taxon>
        <taxon>Pteridineae</taxon>
        <taxon>Pteridaceae</taxon>
        <taxon>Parkerioideae</taxon>
        <taxon>Ceratopteris</taxon>
    </lineage>
</organism>
<dbReference type="Gene3D" id="1.10.260.100">
    <property type="match status" value="1"/>
</dbReference>
<proteinExistence type="predicted"/>
<dbReference type="OrthoDB" id="533763at2759"/>
<evidence type="ECO:0000313" key="1">
    <source>
        <dbReference type="EMBL" id="KAH7429803.1"/>
    </source>
</evidence>
<dbReference type="AlphaFoldDB" id="A0A8T2U7R0"/>
<protein>
    <submittedName>
        <fullName evidence="1">Uncharacterized protein</fullName>
    </submittedName>
</protein>
<dbReference type="EMBL" id="CM035414">
    <property type="protein sequence ID" value="KAH7429803.1"/>
    <property type="molecule type" value="Genomic_DNA"/>
</dbReference>
<dbReference type="Proteomes" id="UP000825935">
    <property type="component" value="Chromosome 9"/>
</dbReference>
<name>A0A8T2U7R0_CERRI</name>
<accession>A0A8T2U7R0</accession>
<evidence type="ECO:0000313" key="2">
    <source>
        <dbReference type="Proteomes" id="UP000825935"/>
    </source>
</evidence>
<dbReference type="OMA" id="SHYVASM"/>
<comment type="caution">
    <text evidence="1">The sequence shown here is derived from an EMBL/GenBank/DDBJ whole genome shotgun (WGS) entry which is preliminary data.</text>
</comment>
<gene>
    <name evidence="1" type="ORF">KP509_09G066800</name>
</gene>
<keyword evidence="2" id="KW-1185">Reference proteome</keyword>
<sequence>MNKANVKERPVDASKIFSKGFLNSSYQNKKKDCNHQDLPFMEAENPAHISSIESISDEPPELEDMSHYVASMWQNKKPPAATATIKRTADSTTLNEVRVEELPVDVSKMFKKGFLDSSYQKNKKDCKQQELPFLKAGKQKHNPKIKDIPDILKVKLEDSPRDKARKELMSLLEPTKEIVQDVLDNDIIKAGLADPEVMGAVQDIAGDADSIQKYRSNPKVVSFYSHLGKLMGDKIQLQEKKGSKGDS</sequence>
<reference evidence="1" key="1">
    <citation type="submission" date="2021-08" db="EMBL/GenBank/DDBJ databases">
        <title>WGS assembly of Ceratopteris richardii.</title>
        <authorList>
            <person name="Marchant D.B."/>
            <person name="Chen G."/>
            <person name="Jenkins J."/>
            <person name="Shu S."/>
            <person name="Leebens-Mack J."/>
            <person name="Grimwood J."/>
            <person name="Schmutz J."/>
            <person name="Soltis P."/>
            <person name="Soltis D."/>
            <person name="Chen Z.-H."/>
        </authorList>
    </citation>
    <scope>NUCLEOTIDE SEQUENCE</scope>
    <source>
        <strain evidence="1">Whitten #5841</strain>
        <tissue evidence="1">Leaf</tissue>
    </source>
</reference>